<evidence type="ECO:0000313" key="1">
    <source>
        <dbReference type="EMBL" id="POW01934.1"/>
    </source>
</evidence>
<sequence>MNKGTIAGENNSSHPEPTFCRTLFILLHISEIENKMKLIPKIFAGLLMILNRKVTIAVPTPQTARSSPETPSQPPRASHAIVLDYFVPGAPMWKPARIVHWRGFTTKFKPPQLP</sequence>
<accession>A0A2S4UXB8</accession>
<proteinExistence type="predicted"/>
<reference evidence="2" key="3">
    <citation type="journal article" date="2018" name="Mol. Plant Microbe Interact.">
        <title>Genome sequence resources for the wheat stripe rust pathogen (Puccinia striiformis f. sp. tritici) and the barley stripe rust pathogen (Puccinia striiformis f. sp. hordei).</title>
        <authorList>
            <person name="Xia C."/>
            <person name="Wang M."/>
            <person name="Yin C."/>
            <person name="Cornejo O.E."/>
            <person name="Hulbert S.H."/>
            <person name="Chen X."/>
        </authorList>
    </citation>
    <scope>NUCLEOTIDE SEQUENCE [LARGE SCALE GENOMIC DNA]</scope>
    <source>
        <strain evidence="2">93TX-2</strain>
    </source>
</reference>
<dbReference type="EMBL" id="PKSM01000223">
    <property type="protein sequence ID" value="POW01934.1"/>
    <property type="molecule type" value="Genomic_DNA"/>
</dbReference>
<gene>
    <name evidence="1" type="ORF">PSHT_12320</name>
</gene>
<evidence type="ECO:0000313" key="2">
    <source>
        <dbReference type="Proteomes" id="UP000238274"/>
    </source>
</evidence>
<dbReference type="Proteomes" id="UP000238274">
    <property type="component" value="Unassembled WGS sequence"/>
</dbReference>
<name>A0A2S4UXB8_9BASI</name>
<protein>
    <submittedName>
        <fullName evidence="1">Uncharacterized protein</fullName>
    </submittedName>
</protein>
<comment type="caution">
    <text evidence="1">The sequence shown here is derived from an EMBL/GenBank/DDBJ whole genome shotgun (WGS) entry which is preliminary data.</text>
</comment>
<reference evidence="2" key="2">
    <citation type="journal article" date="2018" name="BMC Genomics">
        <title>Genomic insights into host adaptation between the wheat stripe rust pathogen (Puccinia striiformis f. sp. tritici) and the barley stripe rust pathogen (Puccinia striiformis f. sp. hordei).</title>
        <authorList>
            <person name="Xia C."/>
            <person name="Wang M."/>
            <person name="Yin C."/>
            <person name="Cornejo O.E."/>
            <person name="Hulbert S.H."/>
            <person name="Chen X."/>
        </authorList>
    </citation>
    <scope>NUCLEOTIDE SEQUENCE [LARGE SCALE GENOMIC DNA]</scope>
    <source>
        <strain evidence="2">93TX-2</strain>
    </source>
</reference>
<reference evidence="1 2" key="1">
    <citation type="submission" date="2017-12" db="EMBL/GenBank/DDBJ databases">
        <title>Gene loss provides genomic basis for host adaptation in cereal stripe rust fungi.</title>
        <authorList>
            <person name="Xia C."/>
        </authorList>
    </citation>
    <scope>NUCLEOTIDE SEQUENCE [LARGE SCALE GENOMIC DNA]</scope>
    <source>
        <strain evidence="1 2">93TX-2</strain>
    </source>
</reference>
<organism evidence="1 2">
    <name type="scientific">Puccinia striiformis</name>
    <dbReference type="NCBI Taxonomy" id="27350"/>
    <lineage>
        <taxon>Eukaryota</taxon>
        <taxon>Fungi</taxon>
        <taxon>Dikarya</taxon>
        <taxon>Basidiomycota</taxon>
        <taxon>Pucciniomycotina</taxon>
        <taxon>Pucciniomycetes</taxon>
        <taxon>Pucciniales</taxon>
        <taxon>Pucciniaceae</taxon>
        <taxon>Puccinia</taxon>
    </lineage>
</organism>
<dbReference type="AlphaFoldDB" id="A0A2S4UXB8"/>
<dbReference type="VEuPathDB" id="FungiDB:PSHT_12320"/>
<keyword evidence="2" id="KW-1185">Reference proteome</keyword>